<gene>
    <name evidence="2" type="ORF">ACFSJT_11090</name>
</gene>
<proteinExistence type="predicted"/>
<feature type="chain" id="PRO_5047384019" evidence="1">
    <location>
        <begin position="20"/>
        <end position="113"/>
    </location>
</feature>
<evidence type="ECO:0000313" key="2">
    <source>
        <dbReference type="EMBL" id="MFD2187335.1"/>
    </source>
</evidence>
<evidence type="ECO:0000256" key="1">
    <source>
        <dbReference type="SAM" id="SignalP"/>
    </source>
</evidence>
<keyword evidence="3" id="KW-1185">Reference proteome</keyword>
<keyword evidence="1" id="KW-0732">Signal</keyword>
<dbReference type="EMBL" id="JBHUHY010000011">
    <property type="protein sequence ID" value="MFD2187335.1"/>
    <property type="molecule type" value="Genomic_DNA"/>
</dbReference>
<reference evidence="3" key="1">
    <citation type="journal article" date="2019" name="Int. J. Syst. Evol. Microbiol.">
        <title>The Global Catalogue of Microorganisms (GCM) 10K type strain sequencing project: providing services to taxonomists for standard genome sequencing and annotation.</title>
        <authorList>
            <consortium name="The Broad Institute Genomics Platform"/>
            <consortium name="The Broad Institute Genome Sequencing Center for Infectious Disease"/>
            <person name="Wu L."/>
            <person name="Ma J."/>
        </authorList>
    </citation>
    <scope>NUCLEOTIDE SEQUENCE [LARGE SCALE GENOMIC DNA]</scope>
    <source>
        <strain evidence="3">DT92</strain>
    </source>
</reference>
<evidence type="ECO:0000313" key="3">
    <source>
        <dbReference type="Proteomes" id="UP001597344"/>
    </source>
</evidence>
<protein>
    <submittedName>
        <fullName evidence="2">Uncharacterized protein</fullName>
    </submittedName>
</protein>
<name>A0ABW5AYU6_9FLAO</name>
<organism evidence="2 3">
    <name type="scientific">Aquimarina celericrescens</name>
    <dbReference type="NCBI Taxonomy" id="1964542"/>
    <lineage>
        <taxon>Bacteria</taxon>
        <taxon>Pseudomonadati</taxon>
        <taxon>Bacteroidota</taxon>
        <taxon>Flavobacteriia</taxon>
        <taxon>Flavobacteriales</taxon>
        <taxon>Flavobacteriaceae</taxon>
        <taxon>Aquimarina</taxon>
    </lineage>
</organism>
<feature type="signal peptide" evidence="1">
    <location>
        <begin position="1"/>
        <end position="19"/>
    </location>
</feature>
<accession>A0ABW5AYU6</accession>
<dbReference type="Proteomes" id="UP001597344">
    <property type="component" value="Unassembled WGS sequence"/>
</dbReference>
<sequence length="113" mass="12895">MKKILLALTIIISSAFTNISNNEVVSIEATYSGQSDDAYYFTNKETGKAMKFAFVSKKAISKYDLNDKKNIGLTFTVTYEIEKIEVQSKNSDDKAQVKEYKQRYILIDLKKSE</sequence>
<comment type="caution">
    <text evidence="2">The sequence shown here is derived from an EMBL/GenBank/DDBJ whole genome shotgun (WGS) entry which is preliminary data.</text>
</comment>
<dbReference type="RefSeq" id="WP_378320331.1">
    <property type="nucleotide sequence ID" value="NZ_JBHUHY010000011.1"/>
</dbReference>